<evidence type="ECO:0000256" key="2">
    <source>
        <dbReference type="ARBA" id="ARBA00022737"/>
    </source>
</evidence>
<dbReference type="SUPFAM" id="SSF54171">
    <property type="entry name" value="DNA-binding domain"/>
    <property type="match status" value="2"/>
</dbReference>
<comment type="subcellular location">
    <subcellularLocation>
        <location evidence="1">Nucleus</location>
    </subcellularLocation>
</comment>
<protein>
    <recommendedName>
        <fullName evidence="8">AP2/ERF domain-containing protein</fullName>
    </recommendedName>
</protein>
<dbReference type="PRINTS" id="PR00367">
    <property type="entry name" value="ETHRSPELEMNT"/>
</dbReference>
<keyword evidence="3" id="KW-0805">Transcription regulation</keyword>
<dbReference type="InterPro" id="IPR001471">
    <property type="entry name" value="AP2/ERF_dom"/>
</dbReference>
<dbReference type="PROSITE" id="PS51032">
    <property type="entry name" value="AP2_ERF"/>
    <property type="match status" value="2"/>
</dbReference>
<dbReference type="Pfam" id="PF00847">
    <property type="entry name" value="AP2"/>
    <property type="match status" value="2"/>
</dbReference>
<keyword evidence="4" id="KW-0238">DNA-binding</keyword>
<keyword evidence="6" id="KW-0539">Nucleus</keyword>
<evidence type="ECO:0000256" key="1">
    <source>
        <dbReference type="ARBA" id="ARBA00004123"/>
    </source>
</evidence>
<dbReference type="PANTHER" id="PTHR32467">
    <property type="entry name" value="AP2-LIKE ETHYLENE-RESPONSIVE TRANSCRIPTION FACTOR"/>
    <property type="match status" value="1"/>
</dbReference>
<name>A0AAN9XJE8_PSOTE</name>
<dbReference type="FunFam" id="3.30.730.10:FF:000002">
    <property type="entry name" value="AP2-like ethylene-responsive transcription factor"/>
    <property type="match status" value="1"/>
</dbReference>
<evidence type="ECO:0000256" key="6">
    <source>
        <dbReference type="ARBA" id="ARBA00023242"/>
    </source>
</evidence>
<reference evidence="9 10" key="1">
    <citation type="submission" date="2024-01" db="EMBL/GenBank/DDBJ databases">
        <title>The genomes of 5 underutilized Papilionoideae crops provide insights into root nodulation and disease resistanc.</title>
        <authorList>
            <person name="Jiang F."/>
        </authorList>
    </citation>
    <scope>NUCLEOTIDE SEQUENCE [LARGE SCALE GENOMIC DNA]</scope>
    <source>
        <strain evidence="9">DUOXIRENSHENG_FW03</strain>
        <tissue evidence="9">Leaves</tissue>
    </source>
</reference>
<evidence type="ECO:0000256" key="3">
    <source>
        <dbReference type="ARBA" id="ARBA00023015"/>
    </source>
</evidence>
<feature type="compositionally biased region" description="Polar residues" evidence="7">
    <location>
        <begin position="53"/>
        <end position="70"/>
    </location>
</feature>
<feature type="region of interest" description="Disordered" evidence="7">
    <location>
        <begin position="23"/>
        <end position="73"/>
    </location>
</feature>
<feature type="region of interest" description="Disordered" evidence="7">
    <location>
        <begin position="247"/>
        <end position="267"/>
    </location>
</feature>
<dbReference type="Gene3D" id="3.30.730.10">
    <property type="entry name" value="AP2/ERF domain"/>
    <property type="match status" value="2"/>
</dbReference>
<keyword evidence="5" id="KW-0804">Transcription</keyword>
<evidence type="ECO:0000256" key="5">
    <source>
        <dbReference type="ARBA" id="ARBA00023163"/>
    </source>
</evidence>
<evidence type="ECO:0000256" key="7">
    <source>
        <dbReference type="SAM" id="MobiDB-lite"/>
    </source>
</evidence>
<sequence>MAMMKENSIIEVNLGKSQMSMAEGEFQGTRGIKRRRREVAAAAASRGDDNHQQKLPQQEVAENSKINTSKRSSRFRGVSRHRWTGRYEAHLWDKLSWNITQKKKGKQGAYDEEESAARAYDLAALKYWGTSTFTNFPISDYEKEIEIMQTMTKEEYLATLRRKSSGFSRGVSKYRGVARHHHNGRWEARIGRVFGNKYLYLGTYSTQEEAARAYDIAAIEYRGIHAVTNFDLSTYIKWLKPSGGSTPEAKLESHAAPESQKMASPSNYALTEESNSLVLHNSFFSPDSLNSPVMQDNFGNKIHQFSSNKSSSPTALGLLLRSSLFRELVEKNSNVSGDEADGEVTYDQQPQIDCDDDLGGIFYDSIGDISFVCDPNRYNLELQARDPHSIF</sequence>
<dbReference type="CDD" id="cd00018">
    <property type="entry name" value="AP2"/>
    <property type="match status" value="2"/>
</dbReference>
<proteinExistence type="predicted"/>
<dbReference type="InterPro" id="IPR036955">
    <property type="entry name" value="AP2/ERF_dom_sf"/>
</dbReference>
<dbReference type="Proteomes" id="UP001386955">
    <property type="component" value="Unassembled WGS sequence"/>
</dbReference>
<dbReference type="GO" id="GO:0003677">
    <property type="term" value="F:DNA binding"/>
    <property type="evidence" value="ECO:0007669"/>
    <property type="project" value="UniProtKB-KW"/>
</dbReference>
<evidence type="ECO:0000256" key="4">
    <source>
        <dbReference type="ARBA" id="ARBA00023125"/>
    </source>
</evidence>
<feature type="domain" description="AP2/ERF" evidence="8">
    <location>
        <begin position="74"/>
        <end position="137"/>
    </location>
</feature>
<evidence type="ECO:0000313" key="9">
    <source>
        <dbReference type="EMBL" id="KAK7394529.1"/>
    </source>
</evidence>
<dbReference type="GO" id="GO:0005634">
    <property type="term" value="C:nucleus"/>
    <property type="evidence" value="ECO:0007669"/>
    <property type="project" value="UniProtKB-SubCell"/>
</dbReference>
<dbReference type="PANTHER" id="PTHR32467:SF81">
    <property type="entry name" value="OS06G0145700 PROTEIN"/>
    <property type="match status" value="1"/>
</dbReference>
<organism evidence="9 10">
    <name type="scientific">Psophocarpus tetragonolobus</name>
    <name type="common">Winged bean</name>
    <name type="synonym">Dolichos tetragonolobus</name>
    <dbReference type="NCBI Taxonomy" id="3891"/>
    <lineage>
        <taxon>Eukaryota</taxon>
        <taxon>Viridiplantae</taxon>
        <taxon>Streptophyta</taxon>
        <taxon>Embryophyta</taxon>
        <taxon>Tracheophyta</taxon>
        <taxon>Spermatophyta</taxon>
        <taxon>Magnoliopsida</taxon>
        <taxon>eudicotyledons</taxon>
        <taxon>Gunneridae</taxon>
        <taxon>Pentapetalae</taxon>
        <taxon>rosids</taxon>
        <taxon>fabids</taxon>
        <taxon>Fabales</taxon>
        <taxon>Fabaceae</taxon>
        <taxon>Papilionoideae</taxon>
        <taxon>50 kb inversion clade</taxon>
        <taxon>NPAAA clade</taxon>
        <taxon>indigoferoid/millettioid clade</taxon>
        <taxon>Phaseoleae</taxon>
        <taxon>Psophocarpus</taxon>
    </lineage>
</organism>
<dbReference type="SMART" id="SM00380">
    <property type="entry name" value="AP2"/>
    <property type="match status" value="2"/>
</dbReference>
<evidence type="ECO:0000259" key="8">
    <source>
        <dbReference type="PROSITE" id="PS51032"/>
    </source>
</evidence>
<comment type="caution">
    <text evidence="9">The sequence shown here is derived from an EMBL/GenBank/DDBJ whole genome shotgun (WGS) entry which is preliminary data.</text>
</comment>
<feature type="domain" description="AP2/ERF" evidence="8">
    <location>
        <begin position="173"/>
        <end position="231"/>
    </location>
</feature>
<evidence type="ECO:0000313" key="10">
    <source>
        <dbReference type="Proteomes" id="UP001386955"/>
    </source>
</evidence>
<dbReference type="AlphaFoldDB" id="A0AAN9XJE8"/>
<keyword evidence="2" id="KW-0677">Repeat</keyword>
<accession>A0AAN9XJE8</accession>
<gene>
    <name evidence="9" type="ORF">VNO78_15058</name>
</gene>
<dbReference type="EMBL" id="JAYMYS010000004">
    <property type="protein sequence ID" value="KAK7394529.1"/>
    <property type="molecule type" value="Genomic_DNA"/>
</dbReference>
<keyword evidence="10" id="KW-1185">Reference proteome</keyword>
<dbReference type="InterPro" id="IPR016177">
    <property type="entry name" value="DNA-bd_dom_sf"/>
</dbReference>
<dbReference type="GO" id="GO:0003700">
    <property type="term" value="F:DNA-binding transcription factor activity"/>
    <property type="evidence" value="ECO:0007669"/>
    <property type="project" value="InterPro"/>
</dbReference>